<proteinExistence type="predicted"/>
<evidence type="ECO:0000259" key="1">
    <source>
        <dbReference type="PROSITE" id="PS50123"/>
    </source>
</evidence>
<dbReference type="PANTHER" id="PTHR24422:SF8">
    <property type="entry name" value="CHEMOTAXIS PROTEIN"/>
    <property type="match status" value="1"/>
</dbReference>
<dbReference type="GO" id="GO:0008757">
    <property type="term" value="F:S-adenosylmethionine-dependent methyltransferase activity"/>
    <property type="evidence" value="ECO:0007669"/>
    <property type="project" value="InterPro"/>
</dbReference>
<gene>
    <name evidence="2" type="ORF">DNH61_15125</name>
</gene>
<organism evidence="2 3">
    <name type="scientific">Paenibacillus sambharensis</name>
    <dbReference type="NCBI Taxonomy" id="1803190"/>
    <lineage>
        <taxon>Bacteria</taxon>
        <taxon>Bacillati</taxon>
        <taxon>Bacillota</taxon>
        <taxon>Bacilli</taxon>
        <taxon>Bacillales</taxon>
        <taxon>Paenibacillaceae</taxon>
        <taxon>Paenibacillus</taxon>
    </lineage>
</organism>
<dbReference type="PROSITE" id="PS50123">
    <property type="entry name" value="CHER"/>
    <property type="match status" value="1"/>
</dbReference>
<dbReference type="Gene3D" id="3.40.50.150">
    <property type="entry name" value="Vaccinia Virus protein VP39"/>
    <property type="match status" value="1"/>
</dbReference>
<name>A0A2W1LIS6_9BACL</name>
<accession>A0A2W1LIS6</accession>
<comment type="caution">
    <text evidence="2">The sequence shown here is derived from an EMBL/GenBank/DDBJ whole genome shotgun (WGS) entry which is preliminary data.</text>
</comment>
<dbReference type="GO" id="GO:0032259">
    <property type="term" value="P:methylation"/>
    <property type="evidence" value="ECO:0007669"/>
    <property type="project" value="UniProtKB-KW"/>
</dbReference>
<protein>
    <submittedName>
        <fullName evidence="2">Protein-glutamate O-methyltransferase CheR</fullName>
    </submittedName>
</protein>
<dbReference type="SMART" id="SM00138">
    <property type="entry name" value="MeTrc"/>
    <property type="match status" value="1"/>
</dbReference>
<dbReference type="PANTHER" id="PTHR24422">
    <property type="entry name" value="CHEMOTAXIS PROTEIN METHYLTRANSFERASE"/>
    <property type="match status" value="1"/>
</dbReference>
<dbReference type="SUPFAM" id="SSF53335">
    <property type="entry name" value="S-adenosyl-L-methionine-dependent methyltransferases"/>
    <property type="match status" value="1"/>
</dbReference>
<dbReference type="InterPro" id="IPR050903">
    <property type="entry name" value="Bact_Chemotaxis_MeTrfase"/>
</dbReference>
<keyword evidence="2" id="KW-0808">Transferase</keyword>
<feature type="domain" description="CheR-type methyltransferase" evidence="1">
    <location>
        <begin position="16"/>
        <end position="257"/>
    </location>
</feature>
<dbReference type="InterPro" id="IPR029063">
    <property type="entry name" value="SAM-dependent_MTases_sf"/>
</dbReference>
<sequence>MNKQQLNEVEERERIEIELLLEALYRMYGYDFRNYAFSSVRRRVWHRVHSERLATITALAERVLHDRSCMERLLADMTIHVTEMFRDPDAFRSFREKVVPMLKTYPFIRVWHAGCSTGEEVYSMAILLHEEGLLEKTRIYATDTNADVLDQAKKGVFPLERMQLYTRNYMEAGGTQSFSHYYTARYDSVIFQSFLKSNIVFGQHNLVTDGSFNEFNVIFCRNVMIYFNKSLQDHVHGLLYDSLSTFGILALGTKESINFTKHADKYEELDTTNRLYRKIR</sequence>
<dbReference type="InterPro" id="IPR022642">
    <property type="entry name" value="CheR_C"/>
</dbReference>
<dbReference type="EMBL" id="QKRB01000046">
    <property type="protein sequence ID" value="PZD94972.1"/>
    <property type="molecule type" value="Genomic_DNA"/>
</dbReference>
<dbReference type="Pfam" id="PF03705">
    <property type="entry name" value="CheR_N"/>
    <property type="match status" value="1"/>
</dbReference>
<evidence type="ECO:0000313" key="3">
    <source>
        <dbReference type="Proteomes" id="UP000249522"/>
    </source>
</evidence>
<dbReference type="OrthoDB" id="9816309at2"/>
<reference evidence="2 3" key="1">
    <citation type="submission" date="2018-06" db="EMBL/GenBank/DDBJ databases">
        <title>Paenibacillus imtechensis sp. nov.</title>
        <authorList>
            <person name="Pinnaka A.K."/>
            <person name="Singh H."/>
            <person name="Kaur M."/>
        </authorList>
    </citation>
    <scope>NUCLEOTIDE SEQUENCE [LARGE SCALE GENOMIC DNA]</scope>
    <source>
        <strain evidence="2 3">SMB1</strain>
    </source>
</reference>
<evidence type="ECO:0000313" key="2">
    <source>
        <dbReference type="EMBL" id="PZD94972.1"/>
    </source>
</evidence>
<dbReference type="PRINTS" id="PR00996">
    <property type="entry name" value="CHERMTFRASE"/>
</dbReference>
<dbReference type="InterPro" id="IPR022641">
    <property type="entry name" value="CheR_N"/>
</dbReference>
<dbReference type="Pfam" id="PF01739">
    <property type="entry name" value="CheR"/>
    <property type="match status" value="1"/>
</dbReference>
<keyword evidence="2" id="KW-0489">Methyltransferase</keyword>
<dbReference type="SUPFAM" id="SSF47757">
    <property type="entry name" value="Chemotaxis receptor methyltransferase CheR, N-terminal domain"/>
    <property type="match status" value="1"/>
</dbReference>
<keyword evidence="3" id="KW-1185">Reference proteome</keyword>
<dbReference type="Proteomes" id="UP000249522">
    <property type="component" value="Unassembled WGS sequence"/>
</dbReference>
<dbReference type="InterPro" id="IPR000780">
    <property type="entry name" value="CheR_MeTrfase"/>
</dbReference>
<dbReference type="AlphaFoldDB" id="A0A2W1LIS6"/>